<evidence type="ECO:0000313" key="1">
    <source>
        <dbReference type="EMBL" id="KAK2842686.1"/>
    </source>
</evidence>
<reference evidence="1" key="1">
    <citation type="submission" date="2023-07" db="EMBL/GenBank/DDBJ databases">
        <title>Chromosome-level Genome Assembly of Striped Snakehead (Channa striata).</title>
        <authorList>
            <person name="Liu H."/>
        </authorList>
    </citation>
    <scope>NUCLEOTIDE SEQUENCE</scope>
    <source>
        <strain evidence="1">Gz</strain>
        <tissue evidence="1">Muscle</tissue>
    </source>
</reference>
<evidence type="ECO:0000313" key="2">
    <source>
        <dbReference type="Proteomes" id="UP001187415"/>
    </source>
</evidence>
<keyword evidence="2" id="KW-1185">Reference proteome</keyword>
<dbReference type="Proteomes" id="UP001187415">
    <property type="component" value="Unassembled WGS sequence"/>
</dbReference>
<proteinExistence type="predicted"/>
<protein>
    <submittedName>
        <fullName evidence="1">Uncharacterized protein</fullName>
    </submittedName>
</protein>
<dbReference type="EMBL" id="JAUPFM010000009">
    <property type="protein sequence ID" value="KAK2842686.1"/>
    <property type="molecule type" value="Genomic_DNA"/>
</dbReference>
<name>A0AA88MSN6_CHASR</name>
<sequence>MAAKGQATSQWWHCKDSSGAVIACPSAERIVIWCPAWIVLSKAPWEMSYLSSACKKP</sequence>
<gene>
    <name evidence="1" type="ORF">Q5P01_012886</name>
</gene>
<accession>A0AA88MSN6</accession>
<dbReference type="AlphaFoldDB" id="A0AA88MSN6"/>
<organism evidence="1 2">
    <name type="scientific">Channa striata</name>
    <name type="common">Snakehead murrel</name>
    <name type="synonym">Ophicephalus striatus</name>
    <dbReference type="NCBI Taxonomy" id="64152"/>
    <lineage>
        <taxon>Eukaryota</taxon>
        <taxon>Metazoa</taxon>
        <taxon>Chordata</taxon>
        <taxon>Craniata</taxon>
        <taxon>Vertebrata</taxon>
        <taxon>Euteleostomi</taxon>
        <taxon>Actinopterygii</taxon>
        <taxon>Neopterygii</taxon>
        <taxon>Teleostei</taxon>
        <taxon>Neoteleostei</taxon>
        <taxon>Acanthomorphata</taxon>
        <taxon>Anabantaria</taxon>
        <taxon>Anabantiformes</taxon>
        <taxon>Channoidei</taxon>
        <taxon>Channidae</taxon>
        <taxon>Channa</taxon>
    </lineage>
</organism>
<comment type="caution">
    <text evidence="1">The sequence shown here is derived from an EMBL/GenBank/DDBJ whole genome shotgun (WGS) entry which is preliminary data.</text>
</comment>